<evidence type="ECO:0000256" key="1">
    <source>
        <dbReference type="ARBA" id="ARBA00001933"/>
    </source>
</evidence>
<dbReference type="InterPro" id="IPR005814">
    <property type="entry name" value="Aminotrans_3"/>
</dbReference>
<dbReference type="GO" id="GO:0009448">
    <property type="term" value="P:gamma-aminobutyric acid metabolic process"/>
    <property type="evidence" value="ECO:0007669"/>
    <property type="project" value="InterPro"/>
</dbReference>
<dbReference type="PANTHER" id="PTHR11986">
    <property type="entry name" value="AMINOTRANSFERASE CLASS III"/>
    <property type="match status" value="1"/>
</dbReference>
<dbReference type="InterPro" id="IPR015424">
    <property type="entry name" value="PyrdxlP-dep_Trfase"/>
</dbReference>
<evidence type="ECO:0000313" key="7">
    <source>
        <dbReference type="EMBL" id="QNR45163.1"/>
    </source>
</evidence>
<dbReference type="InterPro" id="IPR049704">
    <property type="entry name" value="Aminotrans_3_PPA_site"/>
</dbReference>
<sequence length="429" mass="45759">MNSKVDETPHLLQQRDQFVPRGVVTAHPLVIDRAEGSQVWDVDGERYLDFVGGIGVLNIGHNHPRVVAAVQAQLQKVSHACFQVVAYKPYLDLARRLSQMIGGAEPYKAAFFTSGAEAVENAVKIARAHTQRSAVIAFRGGFHGRTLLGSTLTGMSQPYKQNFGTAPEVFHTPYPNAYRGVSSEMALQALQELFATQVAPERVAAIIIEPVQGDGGFLAAPAEFLQALRALATQHGIVLILDEIQTGFGRTGSWFGFQHAGIQPDLVTVAKSLAGGLPLSGVVGKAQIMDAPLPGGLGGTYGGNALACAAALAVLDAYEEEQLLARGVALGLRLREGLLSLQRLYPCIGDVRGSGFMLALELVKNDAARSPDAELTQRLIDQARLGGLLVIKCGVHRNVLRFLAPLVTTPEQIDEALAILDAALARVLN</sequence>
<keyword evidence="4 7" id="KW-0808">Transferase</keyword>
<dbReference type="InterPro" id="IPR015421">
    <property type="entry name" value="PyrdxlP-dep_Trfase_major"/>
</dbReference>
<evidence type="ECO:0000313" key="8">
    <source>
        <dbReference type="Proteomes" id="UP000516316"/>
    </source>
</evidence>
<dbReference type="NCBIfam" id="TIGR00700">
    <property type="entry name" value="GABAtrnsam"/>
    <property type="match status" value="1"/>
</dbReference>
<dbReference type="PANTHER" id="PTHR11986:SF58">
    <property type="entry name" value="LEUCINE_METHIONINE RACEMASE"/>
    <property type="match status" value="1"/>
</dbReference>
<dbReference type="RefSeq" id="WP_101282551.1">
    <property type="nucleotide sequence ID" value="NZ_CP025309.1"/>
</dbReference>
<dbReference type="Pfam" id="PF00202">
    <property type="entry name" value="Aminotran_3"/>
    <property type="match status" value="1"/>
</dbReference>
<name>A0AAQ0ANW3_9PSED</name>
<comment type="similarity">
    <text evidence="2 6">Belongs to the class-III pyridoxal-phosphate-dependent aminotransferase family.</text>
</comment>
<dbReference type="InterPro" id="IPR004632">
    <property type="entry name" value="4NH2But_aminotransferase_bac"/>
</dbReference>
<evidence type="ECO:0000256" key="4">
    <source>
        <dbReference type="ARBA" id="ARBA00022679"/>
    </source>
</evidence>
<dbReference type="CDD" id="cd00610">
    <property type="entry name" value="OAT_like"/>
    <property type="match status" value="1"/>
</dbReference>
<organism evidence="7 8">
    <name type="scientific">Pseudomonas chlororaphis</name>
    <dbReference type="NCBI Taxonomy" id="587753"/>
    <lineage>
        <taxon>Bacteria</taxon>
        <taxon>Pseudomonadati</taxon>
        <taxon>Pseudomonadota</taxon>
        <taxon>Gammaproteobacteria</taxon>
        <taxon>Pseudomonadales</taxon>
        <taxon>Pseudomonadaceae</taxon>
        <taxon>Pseudomonas</taxon>
    </lineage>
</organism>
<proteinExistence type="inferred from homology"/>
<accession>A0AAQ0ANW3</accession>
<keyword evidence="5 6" id="KW-0663">Pyridoxal phosphate</keyword>
<comment type="cofactor">
    <cofactor evidence="1">
        <name>pyridoxal 5'-phosphate</name>
        <dbReference type="ChEBI" id="CHEBI:597326"/>
    </cofactor>
</comment>
<dbReference type="GO" id="GO:0034386">
    <property type="term" value="F:4-aminobutyrate:2-oxoglutarate transaminase activity"/>
    <property type="evidence" value="ECO:0007669"/>
    <property type="project" value="UniProtKB-EC"/>
</dbReference>
<dbReference type="AlphaFoldDB" id="A0AAQ0ANW3"/>
<dbReference type="EC" id="2.6.1.19" evidence="7"/>
<dbReference type="InterPro" id="IPR050103">
    <property type="entry name" value="Class-III_PLP-dep_AT"/>
</dbReference>
<dbReference type="GO" id="GO:0030170">
    <property type="term" value="F:pyridoxal phosphate binding"/>
    <property type="evidence" value="ECO:0007669"/>
    <property type="project" value="InterPro"/>
</dbReference>
<protein>
    <submittedName>
        <fullName evidence="7">4-aminobutyrate--2-oxoglutarate transaminase</fullName>
        <ecNumber evidence="7">2.6.1.19</ecNumber>
    </submittedName>
</protein>
<keyword evidence="3 7" id="KW-0032">Aminotransferase</keyword>
<dbReference type="EMBL" id="CP061079">
    <property type="protein sequence ID" value="QNR45163.1"/>
    <property type="molecule type" value="Genomic_DNA"/>
</dbReference>
<evidence type="ECO:0000256" key="2">
    <source>
        <dbReference type="ARBA" id="ARBA00008954"/>
    </source>
</evidence>
<dbReference type="Gene3D" id="3.90.1150.10">
    <property type="entry name" value="Aspartate Aminotransferase, domain 1"/>
    <property type="match status" value="1"/>
</dbReference>
<evidence type="ECO:0000256" key="6">
    <source>
        <dbReference type="RuleBase" id="RU003560"/>
    </source>
</evidence>
<dbReference type="FunFam" id="3.40.640.10:FF:000013">
    <property type="entry name" value="4-aminobutyrate aminotransferase"/>
    <property type="match status" value="1"/>
</dbReference>
<dbReference type="PROSITE" id="PS00600">
    <property type="entry name" value="AA_TRANSFER_CLASS_3"/>
    <property type="match status" value="1"/>
</dbReference>
<gene>
    <name evidence="7" type="primary">gabT</name>
    <name evidence="7" type="ORF">HLB40_15800</name>
</gene>
<dbReference type="Proteomes" id="UP000516316">
    <property type="component" value="Chromosome"/>
</dbReference>
<dbReference type="SUPFAM" id="SSF53383">
    <property type="entry name" value="PLP-dependent transferases"/>
    <property type="match status" value="1"/>
</dbReference>
<dbReference type="GO" id="GO:0042802">
    <property type="term" value="F:identical protein binding"/>
    <property type="evidence" value="ECO:0007669"/>
    <property type="project" value="TreeGrafter"/>
</dbReference>
<evidence type="ECO:0000256" key="5">
    <source>
        <dbReference type="ARBA" id="ARBA00022898"/>
    </source>
</evidence>
<dbReference type="PIRSF" id="PIRSF000521">
    <property type="entry name" value="Transaminase_4ab_Lys_Orn"/>
    <property type="match status" value="1"/>
</dbReference>
<evidence type="ECO:0000256" key="3">
    <source>
        <dbReference type="ARBA" id="ARBA00022576"/>
    </source>
</evidence>
<dbReference type="Gene3D" id="3.40.640.10">
    <property type="entry name" value="Type I PLP-dependent aspartate aminotransferase-like (Major domain)"/>
    <property type="match status" value="1"/>
</dbReference>
<dbReference type="InterPro" id="IPR015422">
    <property type="entry name" value="PyrdxlP-dep_Trfase_small"/>
</dbReference>
<reference evidence="7 8" key="1">
    <citation type="submission" date="2020-09" db="EMBL/GenBank/DDBJ databases">
        <title>The Genome Sequence of Pseudomonas chlororaphis strain Qlu-1 - A phenazine-derivative-producing strain.</title>
        <authorList>
            <person name="Li L."/>
            <person name="Liu K."/>
        </authorList>
    </citation>
    <scope>NUCLEOTIDE SEQUENCE [LARGE SCALE GENOMIC DNA]</scope>
    <source>
        <strain evidence="8">qlu-1</strain>
    </source>
</reference>